<dbReference type="EMBL" id="CYPR01000238">
    <property type="protein sequence ID" value="CUH40869.1"/>
    <property type="molecule type" value="Genomic_DNA"/>
</dbReference>
<evidence type="ECO:0000256" key="3">
    <source>
        <dbReference type="ARBA" id="ARBA00022578"/>
    </source>
</evidence>
<dbReference type="GO" id="GO:0006313">
    <property type="term" value="P:DNA transposition"/>
    <property type="evidence" value="ECO:0007669"/>
    <property type="project" value="UniProtKB-UniRule"/>
</dbReference>
<keyword evidence="4 6" id="KW-0238">DNA-binding</keyword>
<keyword evidence="8" id="KW-1185">Reference proteome</keyword>
<dbReference type="GO" id="GO:0004803">
    <property type="term" value="F:transposase activity"/>
    <property type="evidence" value="ECO:0007669"/>
    <property type="project" value="UniProtKB-UniRule"/>
</dbReference>
<protein>
    <recommendedName>
        <fullName evidence="6">Mutator family transposase</fullName>
    </recommendedName>
</protein>
<keyword evidence="3 6" id="KW-0815">Transposition</keyword>
<dbReference type="STRING" id="313367.JSE7799_03609"/>
<sequence length="418" mass="47310">MAKSTVVPFELPSEFSADPLTEVIQAGAKELLRTAVQAEVSAFLAEHAHLLDEEGRQRLVRHGFLPEREMMTGIGTIPVQVPRVRDRGRNEDGSKIKFRSALVPPYLRKAKSVEELLPWLYLKGISTGDFSEALAALLGPDAEGLSSSTITRLKAAWWEEYEAWRKRDLTGKRYVYIWADGVYFTPRLDGDRQCMLVIIGADEYGEKDILAITDGFRENADSWCDLLKGLKKRGLTVPPELATGDGALGFWTALRDVFPDTREQRCWVHKTANVLGATPKSMHERVKADLQDIWMAETKKEANAAFDLFVEIYGAKYEKAVAKLVKDRDELLAFYDFPAEHWKHIRTTNPIESVFATVRNRTRKTKGCLNRKTALAMVFRLMKSAKKKWRKINGPNRLPDVIQGIEFKDGIKQLQTAA</sequence>
<organism evidence="7 8">
    <name type="scientific">Jannaschia seosinensis</name>
    <dbReference type="NCBI Taxonomy" id="313367"/>
    <lineage>
        <taxon>Bacteria</taxon>
        <taxon>Pseudomonadati</taxon>
        <taxon>Pseudomonadota</taxon>
        <taxon>Alphaproteobacteria</taxon>
        <taxon>Rhodobacterales</taxon>
        <taxon>Roseobacteraceae</taxon>
        <taxon>Jannaschia</taxon>
    </lineage>
</organism>
<dbReference type="PANTHER" id="PTHR33217">
    <property type="entry name" value="TRANSPOSASE FOR INSERTION SEQUENCE ELEMENT IS1081"/>
    <property type="match status" value="1"/>
</dbReference>
<reference evidence="7 8" key="1">
    <citation type="submission" date="2015-09" db="EMBL/GenBank/DDBJ databases">
        <authorList>
            <person name="Jackson K.R."/>
            <person name="Lunt B.L."/>
            <person name="Fisher J.N.B."/>
            <person name="Gardner A.V."/>
            <person name="Bailey M.E."/>
            <person name="Deus L.M."/>
            <person name="Earl A.S."/>
            <person name="Gibby P.D."/>
            <person name="Hartmann K.A."/>
            <person name="Liu J.E."/>
            <person name="Manci A.M."/>
            <person name="Nielsen D.A."/>
            <person name="Solomon M.B."/>
            <person name="Breakwell D.P."/>
            <person name="Burnett S.H."/>
            <person name="Grose J.H."/>
        </authorList>
    </citation>
    <scope>NUCLEOTIDE SEQUENCE [LARGE SCALE GENOMIC DNA]</scope>
    <source>
        <strain evidence="7 8">CECT 7799</strain>
    </source>
</reference>
<dbReference type="InterPro" id="IPR001207">
    <property type="entry name" value="Transposase_mutator"/>
</dbReference>
<dbReference type="NCBIfam" id="NF033543">
    <property type="entry name" value="transpos_IS256"/>
    <property type="match status" value="1"/>
</dbReference>
<evidence type="ECO:0000256" key="1">
    <source>
        <dbReference type="ARBA" id="ARBA00002190"/>
    </source>
</evidence>
<evidence type="ECO:0000313" key="7">
    <source>
        <dbReference type="EMBL" id="CUH40869.1"/>
    </source>
</evidence>
<dbReference type="AlphaFoldDB" id="A0A0M7BFA5"/>
<dbReference type="RefSeq" id="WP_055664866.1">
    <property type="nucleotide sequence ID" value="NZ_CYPR01000238.1"/>
</dbReference>
<dbReference type="PANTHER" id="PTHR33217:SF9">
    <property type="entry name" value="MUTATOR FAMILY TRANSPOSASE"/>
    <property type="match status" value="1"/>
</dbReference>
<dbReference type="Pfam" id="PF00872">
    <property type="entry name" value="Transposase_mut"/>
    <property type="match status" value="1"/>
</dbReference>
<evidence type="ECO:0000256" key="5">
    <source>
        <dbReference type="ARBA" id="ARBA00023172"/>
    </source>
</evidence>
<evidence type="ECO:0000256" key="6">
    <source>
        <dbReference type="RuleBase" id="RU365089"/>
    </source>
</evidence>
<proteinExistence type="inferred from homology"/>
<dbReference type="OrthoDB" id="165209at2"/>
<dbReference type="PROSITE" id="PS01007">
    <property type="entry name" value="TRANSPOSASE_MUTATOR"/>
    <property type="match status" value="1"/>
</dbReference>
<dbReference type="GO" id="GO:0003677">
    <property type="term" value="F:DNA binding"/>
    <property type="evidence" value="ECO:0007669"/>
    <property type="project" value="UniProtKB-UniRule"/>
</dbReference>
<comment type="similarity">
    <text evidence="2 6">Belongs to the transposase mutator family.</text>
</comment>
<name>A0A0M7BFA5_9RHOB</name>
<evidence type="ECO:0000256" key="4">
    <source>
        <dbReference type="ARBA" id="ARBA00023125"/>
    </source>
</evidence>
<keyword evidence="5 6" id="KW-0233">DNA recombination</keyword>
<evidence type="ECO:0000256" key="2">
    <source>
        <dbReference type="ARBA" id="ARBA00010961"/>
    </source>
</evidence>
<dbReference type="Proteomes" id="UP000049455">
    <property type="component" value="Unassembled WGS sequence"/>
</dbReference>
<gene>
    <name evidence="7" type="ORF">JSE7799_03609</name>
</gene>
<evidence type="ECO:0000313" key="8">
    <source>
        <dbReference type="Proteomes" id="UP000049455"/>
    </source>
</evidence>
<comment type="function">
    <text evidence="1 6">Required for the transposition of the insertion element.</text>
</comment>
<keyword evidence="6" id="KW-0814">Transposable element</keyword>
<accession>A0A0M7BFA5</accession>